<dbReference type="GO" id="GO:0008409">
    <property type="term" value="F:5'-3' exonuclease activity"/>
    <property type="evidence" value="ECO:0007669"/>
    <property type="project" value="TreeGrafter"/>
</dbReference>
<evidence type="ECO:0000256" key="3">
    <source>
        <dbReference type="ARBA" id="ARBA00022722"/>
    </source>
</evidence>
<comment type="catalytic activity">
    <reaction evidence="1 8">
        <text>Hydrolytically removes 5'-nucleotides successively from the 3'-hydroxy termini of 3'-hydroxy-terminated oligonucleotides.</text>
        <dbReference type="EC" id="3.1.4.1"/>
    </reaction>
</comment>
<reference evidence="12 13" key="1">
    <citation type="submission" date="2024-01" db="EMBL/GenBank/DDBJ databases">
        <title>Genome assemblies of Stephania.</title>
        <authorList>
            <person name="Yang L."/>
        </authorList>
    </citation>
    <scope>NUCLEOTIDE SEQUENCE [LARGE SCALE GENOMIC DNA]</scope>
    <source>
        <strain evidence="12">YNDBR</strain>
        <tissue evidence="12">Leaf</tissue>
    </source>
</reference>
<gene>
    <name evidence="12" type="ORF">Syun_005765</name>
</gene>
<keyword evidence="8" id="KW-0227">DNA damage</keyword>
<dbReference type="InterPro" id="IPR014905">
    <property type="entry name" value="HIRAN"/>
</dbReference>
<dbReference type="GO" id="GO:0008270">
    <property type="term" value="F:zinc ion binding"/>
    <property type="evidence" value="ECO:0007669"/>
    <property type="project" value="InterPro"/>
</dbReference>
<keyword evidence="8" id="KW-0234">DNA repair</keyword>
<dbReference type="AlphaFoldDB" id="A0AAP0KX26"/>
<name>A0AAP0KX26_9MAGN</name>
<evidence type="ECO:0000256" key="5">
    <source>
        <dbReference type="ARBA" id="ARBA00022801"/>
    </source>
</evidence>
<keyword evidence="6 8" id="KW-0460">Magnesium</keyword>
<feature type="domain" description="VRR-NUC" evidence="11">
    <location>
        <begin position="849"/>
        <end position="954"/>
    </location>
</feature>
<keyword evidence="8" id="KW-0539">Nucleus</keyword>
<evidence type="ECO:0000256" key="2">
    <source>
        <dbReference type="ARBA" id="ARBA00005533"/>
    </source>
</evidence>
<dbReference type="EC" id="3.1.4.1" evidence="8"/>
<comment type="cofactor">
    <cofactor evidence="8">
        <name>Mg(2+)</name>
        <dbReference type="ChEBI" id="CHEBI:18420"/>
    </cofactor>
    <cofactor evidence="8">
        <name>Mn(2+)</name>
        <dbReference type="ChEBI" id="CHEBI:29035"/>
    </cofactor>
</comment>
<dbReference type="Gene3D" id="3.40.1350.10">
    <property type="match status" value="1"/>
</dbReference>
<feature type="region of interest" description="Disordered" evidence="9">
    <location>
        <begin position="40"/>
        <end position="72"/>
    </location>
</feature>
<feature type="domain" description="HIRAN" evidence="10">
    <location>
        <begin position="209"/>
        <end position="309"/>
    </location>
</feature>
<dbReference type="InterPro" id="IPR033315">
    <property type="entry name" value="Fan1-like"/>
</dbReference>
<feature type="compositionally biased region" description="Low complexity" evidence="9">
    <location>
        <begin position="9"/>
        <end position="25"/>
    </location>
</feature>
<evidence type="ECO:0000313" key="13">
    <source>
        <dbReference type="Proteomes" id="UP001420932"/>
    </source>
</evidence>
<evidence type="ECO:0000256" key="8">
    <source>
        <dbReference type="RuleBase" id="RU365033"/>
    </source>
</evidence>
<keyword evidence="13" id="KW-1185">Reference proteome</keyword>
<dbReference type="GO" id="GO:0005634">
    <property type="term" value="C:nucleus"/>
    <property type="evidence" value="ECO:0007669"/>
    <property type="project" value="UniProtKB-SubCell"/>
</dbReference>
<dbReference type="GO" id="GO:0036297">
    <property type="term" value="P:interstrand cross-link repair"/>
    <property type="evidence" value="ECO:0007669"/>
    <property type="project" value="InterPro"/>
</dbReference>
<comment type="subcellular location">
    <subcellularLocation>
        <location evidence="8">Nucleus</location>
    </subcellularLocation>
</comment>
<protein>
    <recommendedName>
        <fullName evidence="8">Fanconi-associated nuclease</fullName>
        <ecNumber evidence="8">3.1.4.1</ecNumber>
    </recommendedName>
</protein>
<dbReference type="Pfam" id="PF21170">
    <property type="entry name" value="FAN1_TPR"/>
    <property type="match status" value="1"/>
</dbReference>
<dbReference type="EMBL" id="JBBNAF010000003">
    <property type="protein sequence ID" value="KAK9159424.1"/>
    <property type="molecule type" value="Genomic_DNA"/>
</dbReference>
<dbReference type="GO" id="GO:0004528">
    <property type="term" value="F:phosphodiesterase I activity"/>
    <property type="evidence" value="ECO:0007669"/>
    <property type="project" value="UniProtKB-EC"/>
</dbReference>
<comment type="function">
    <text evidence="8">Nuclease required for the repair of DNA interstrand cross-links (ICL). Acts as a 5'-3' exonuclease that anchors at a cut end of DNA and cleaves DNA successively at every third nucleotide, allowing to excise an ICL from one strand through flanking incisions.</text>
</comment>
<dbReference type="GO" id="GO:0017108">
    <property type="term" value="F:5'-flap endonuclease activity"/>
    <property type="evidence" value="ECO:0007669"/>
    <property type="project" value="TreeGrafter"/>
</dbReference>
<evidence type="ECO:0000256" key="4">
    <source>
        <dbReference type="ARBA" id="ARBA00022723"/>
    </source>
</evidence>
<feature type="region of interest" description="Disordered" evidence="9">
    <location>
        <begin position="1"/>
        <end position="25"/>
    </location>
</feature>
<dbReference type="Gene3D" id="3.30.70.2330">
    <property type="match status" value="1"/>
</dbReference>
<evidence type="ECO:0000313" key="12">
    <source>
        <dbReference type="EMBL" id="KAK9159424.1"/>
    </source>
</evidence>
<dbReference type="Pfam" id="PF08774">
    <property type="entry name" value="VRR_NUC"/>
    <property type="match status" value="1"/>
</dbReference>
<proteinExistence type="inferred from homology"/>
<organism evidence="12 13">
    <name type="scientific">Stephania yunnanensis</name>
    <dbReference type="NCBI Taxonomy" id="152371"/>
    <lineage>
        <taxon>Eukaryota</taxon>
        <taxon>Viridiplantae</taxon>
        <taxon>Streptophyta</taxon>
        <taxon>Embryophyta</taxon>
        <taxon>Tracheophyta</taxon>
        <taxon>Spermatophyta</taxon>
        <taxon>Magnoliopsida</taxon>
        <taxon>Ranunculales</taxon>
        <taxon>Menispermaceae</taxon>
        <taxon>Menispermoideae</taxon>
        <taxon>Cissampelideae</taxon>
        <taxon>Stephania</taxon>
    </lineage>
</organism>
<accession>A0AAP0KX26</accession>
<dbReference type="InterPro" id="IPR011856">
    <property type="entry name" value="tRNA_endonuc-like_dom_sf"/>
</dbReference>
<dbReference type="Pfam" id="PF21315">
    <property type="entry name" value="FAN1_HTH"/>
    <property type="match status" value="1"/>
</dbReference>
<comment type="caution">
    <text evidence="12">The sequence shown here is derived from an EMBL/GenBank/DDBJ whole genome shotgun (WGS) entry which is preliminary data.</text>
</comment>
<dbReference type="InterPro" id="IPR049125">
    <property type="entry name" value="FAN1-like_WH"/>
</dbReference>
<dbReference type="GO" id="GO:0016818">
    <property type="term" value="F:hydrolase activity, acting on acid anhydrides, in phosphorus-containing anhydrides"/>
    <property type="evidence" value="ECO:0007669"/>
    <property type="project" value="InterPro"/>
</dbReference>
<dbReference type="GO" id="GO:0070336">
    <property type="term" value="F:flap-structured DNA binding"/>
    <property type="evidence" value="ECO:0007669"/>
    <property type="project" value="TreeGrafter"/>
</dbReference>
<dbReference type="CDD" id="cd22326">
    <property type="entry name" value="FAN1-like"/>
    <property type="match status" value="1"/>
</dbReference>
<comment type="similarity">
    <text evidence="2 8">Belongs to the FAN1 family.</text>
</comment>
<dbReference type="PANTHER" id="PTHR15749:SF4">
    <property type="entry name" value="FANCONI-ASSOCIATED NUCLEASE 1"/>
    <property type="match status" value="1"/>
</dbReference>
<dbReference type="SMART" id="SM00910">
    <property type="entry name" value="HIRAN"/>
    <property type="match status" value="1"/>
</dbReference>
<dbReference type="Pfam" id="PF08797">
    <property type="entry name" value="HIRAN"/>
    <property type="match status" value="1"/>
</dbReference>
<evidence type="ECO:0000259" key="10">
    <source>
        <dbReference type="SMART" id="SM00910"/>
    </source>
</evidence>
<dbReference type="InterPro" id="IPR049132">
    <property type="entry name" value="FAN1-like_euk"/>
</dbReference>
<evidence type="ECO:0000256" key="7">
    <source>
        <dbReference type="ARBA" id="ARBA00023211"/>
    </source>
</evidence>
<keyword evidence="4 8" id="KW-0479">Metal-binding</keyword>
<dbReference type="PANTHER" id="PTHR15749">
    <property type="entry name" value="FANCONI-ASSOCIATED NUCLEASE 1"/>
    <property type="match status" value="1"/>
</dbReference>
<sequence length="956" mass="107760">MRRRRESRGGASTSSSSSSLTGRESLIRLIGKRRRILPSRQSLGFANRAEEGDGGASSRANGAGDCGDEDETGEGNLDMVDCPVCGKKIDGRDDKVNSHLGLKAAHLESKLRVVSPTNLGCMPCKREQLELHAVHSSSHHGCVVAEVVSGKDNAECTTDLNSKTCVQLFTEDVEVADVNGNIGKSMGTPSVLPNITTLDKDCSMGEKSMSTISTLIVGRRFADQVELKQGESIFLLRDPGNVKDSNAIKVLSADSEGAKVLGFLPRELSKHLSPLIEKYDLTFKVQRMLSCKQFISLEMHIVSPIEMSLRHISIHLVLWRKMTSNEKEFIDEWRSVLEVVEDMQTYPPNTTKYQLNFQILVKEVLKNHCHLFTDEEKLFIDCFSSLSDEGQRLFIRLYTRKGPWFRMSEVSYPEIVDCQQAVVALVAKGFFYSVDYKKDPCNADMKEVLDLLTVSELREIMKLTSSKVHRGISSKRRNELITSLLSSYTDGMCPTLPSLVFCRTGTCVRISQTADFLLWRVQRLFFLNGEQDLSAFLMVDLGRVKYPTYNCAISNHLFSSRGELLAYEEAIEVAQLMDQALDANDTEMVMRCIETSDGRLTCDGSQSFHPDAIITFHLFFSAPWVYSKVVTLGVSFLERERRYDDAIRLLKRLLGDISSDGRRGYWTLRLSIDLEHIGHLNESLSVAEEGLLDSWVRAGSRMALQRRVLRLAKPPRRWKIPSFSQSIKRKIKEVHIVGRPLNCDLGMRNRYYGEDGEQCGVEELVLQYYAGEGGGWHGVHTESGIWMTIFGLLMWEIMFADIPDVFHTRFQISPLDLETDNFYIARKSLIESHLERIKGGMAEEILITSWESHFGTSCRGVNWDRFSLPDLRAAVTCVGGSCLASLCLLLAQDFRSWSSGMPDLLLWRFFGEYSGEAKLVEVKGPRDRLSEQQRAWLLLLEDCGFTTEVCKVSPEP</sequence>
<evidence type="ECO:0000256" key="6">
    <source>
        <dbReference type="ARBA" id="ARBA00022842"/>
    </source>
</evidence>
<keyword evidence="7 8" id="KW-0464">Manganese</keyword>
<evidence type="ECO:0000259" key="11">
    <source>
        <dbReference type="SMART" id="SM00990"/>
    </source>
</evidence>
<dbReference type="InterPro" id="IPR014883">
    <property type="entry name" value="VRR_NUC"/>
</dbReference>
<evidence type="ECO:0000256" key="9">
    <source>
        <dbReference type="SAM" id="MobiDB-lite"/>
    </source>
</evidence>
<keyword evidence="3 8" id="KW-0540">Nuclease</keyword>
<evidence type="ECO:0000256" key="1">
    <source>
        <dbReference type="ARBA" id="ARBA00000983"/>
    </source>
</evidence>
<dbReference type="Proteomes" id="UP001420932">
    <property type="component" value="Unassembled WGS sequence"/>
</dbReference>
<keyword evidence="5 8" id="KW-0378">Hydrolase</keyword>
<dbReference type="SMART" id="SM00990">
    <property type="entry name" value="VRR_NUC"/>
    <property type="match status" value="1"/>
</dbReference>
<dbReference type="InterPro" id="IPR049126">
    <property type="entry name" value="FAN1-like_TPR"/>
</dbReference>